<comment type="caution">
    <text evidence="1">The sequence shown here is derived from an EMBL/GenBank/DDBJ whole genome shotgun (WGS) entry which is preliminary data.</text>
</comment>
<name>A0A2T0VBX2_9MICO</name>
<proteinExistence type="predicted"/>
<accession>A0A2T0VBX2</accession>
<dbReference type="AlphaFoldDB" id="A0A2T0VBX2"/>
<keyword evidence="2" id="KW-1185">Reference proteome</keyword>
<evidence type="ECO:0000313" key="1">
    <source>
        <dbReference type="EMBL" id="PRY67674.1"/>
    </source>
</evidence>
<sequence length="156" mass="17272">MSTTAATTISPELARALRDSGLVWHPAVGDAFSIDRLEVDADVFILSDMTVEAHQYSTGTVLGFNGTTEWALDSVSLEDTLWLPREDQLRTLLRRCFRSLEVLPGGGFRVSTIFSDLPQSFEARTAVDAYAKALLLFIDESIGDPFPDLEHELPRI</sequence>
<dbReference type="EMBL" id="PVTL01000006">
    <property type="protein sequence ID" value="PRY67674.1"/>
    <property type="molecule type" value="Genomic_DNA"/>
</dbReference>
<evidence type="ECO:0000313" key="2">
    <source>
        <dbReference type="Proteomes" id="UP000237983"/>
    </source>
</evidence>
<evidence type="ECO:0008006" key="3">
    <source>
        <dbReference type="Google" id="ProtNLM"/>
    </source>
</evidence>
<reference evidence="1 2" key="1">
    <citation type="submission" date="2018-03" db="EMBL/GenBank/DDBJ databases">
        <title>Genomic Encyclopedia of Type Strains, Phase III (KMG-III): the genomes of soil and plant-associated and newly described type strains.</title>
        <authorList>
            <person name="Whitman W."/>
        </authorList>
    </citation>
    <scope>NUCLEOTIDE SEQUENCE [LARGE SCALE GENOMIC DNA]</scope>
    <source>
        <strain evidence="1 2">CGMCC 1.12484</strain>
    </source>
</reference>
<gene>
    <name evidence="1" type="ORF">B0I08_106282</name>
</gene>
<dbReference type="RefSeq" id="WP_106213435.1">
    <property type="nucleotide sequence ID" value="NZ_PVTL01000006.1"/>
</dbReference>
<protein>
    <recommendedName>
        <fullName evidence="3">Pilus assembly protein CpaE</fullName>
    </recommendedName>
</protein>
<dbReference type="OrthoDB" id="3295834at2"/>
<organism evidence="1 2">
    <name type="scientific">Glaciihabitans tibetensis</name>
    <dbReference type="NCBI Taxonomy" id="1266600"/>
    <lineage>
        <taxon>Bacteria</taxon>
        <taxon>Bacillati</taxon>
        <taxon>Actinomycetota</taxon>
        <taxon>Actinomycetes</taxon>
        <taxon>Micrococcales</taxon>
        <taxon>Microbacteriaceae</taxon>
        <taxon>Glaciihabitans</taxon>
    </lineage>
</organism>
<dbReference type="Proteomes" id="UP000237983">
    <property type="component" value="Unassembled WGS sequence"/>
</dbReference>